<evidence type="ECO:0000313" key="2">
    <source>
        <dbReference type="EMBL" id="JAI30988.1"/>
    </source>
</evidence>
<protein>
    <submittedName>
        <fullName evidence="2">Uncharacterized protein</fullName>
    </submittedName>
</protein>
<name>A0A0K8UWS5_BACLA</name>
<organism evidence="2">
    <name type="scientific">Bactrocera latifrons</name>
    <name type="common">Malaysian fruit fly</name>
    <name type="synonym">Chaetodacus latifrons</name>
    <dbReference type="NCBI Taxonomy" id="174628"/>
    <lineage>
        <taxon>Eukaryota</taxon>
        <taxon>Metazoa</taxon>
        <taxon>Ecdysozoa</taxon>
        <taxon>Arthropoda</taxon>
        <taxon>Hexapoda</taxon>
        <taxon>Insecta</taxon>
        <taxon>Pterygota</taxon>
        <taxon>Neoptera</taxon>
        <taxon>Endopterygota</taxon>
        <taxon>Diptera</taxon>
        <taxon>Brachycera</taxon>
        <taxon>Muscomorpha</taxon>
        <taxon>Tephritoidea</taxon>
        <taxon>Tephritidae</taxon>
        <taxon>Bactrocera</taxon>
        <taxon>Bactrocera</taxon>
    </lineage>
</organism>
<evidence type="ECO:0000313" key="1">
    <source>
        <dbReference type="EMBL" id="JAI22676.1"/>
    </source>
</evidence>
<dbReference type="EMBL" id="GDHF01021326">
    <property type="protein sequence ID" value="JAI30988.1"/>
    <property type="molecule type" value="Transcribed_RNA"/>
</dbReference>
<gene>
    <name evidence="2" type="ORF">c0_g2_i1</name>
    <name evidence="1" type="ORF">c0_g2_i2</name>
</gene>
<reference evidence="2" key="1">
    <citation type="submission" date="2015-06" db="EMBL/GenBank/DDBJ databases">
        <authorList>
            <person name="Hoefler B.C."/>
            <person name="Straight P.D."/>
        </authorList>
    </citation>
    <scope>NUCLEOTIDE SEQUENCE</scope>
</reference>
<accession>A0A0K8UWS5</accession>
<dbReference type="EMBL" id="GDHF01029638">
    <property type="protein sequence ID" value="JAI22676.1"/>
    <property type="molecule type" value="Transcribed_RNA"/>
</dbReference>
<proteinExistence type="predicted"/>
<dbReference type="AlphaFoldDB" id="A0A0K8UWS5"/>
<sequence length="107" mass="12618">MRRLRKKEKYVGFHEKQKPGVLQYKTSLNPEVEFNELNIKPRQTQKWVSQLMTSYTSLLTISKNKKQDLLDMLPLINTDFHNFYKHLAAEGECEVEADSDVDDEENN</sequence>